<keyword evidence="1" id="KW-0812">Transmembrane</keyword>
<keyword evidence="1" id="KW-1133">Transmembrane helix</keyword>
<dbReference type="AlphaFoldDB" id="A0A137P7J5"/>
<evidence type="ECO:0000256" key="1">
    <source>
        <dbReference type="SAM" id="Phobius"/>
    </source>
</evidence>
<dbReference type="Proteomes" id="UP000070444">
    <property type="component" value="Unassembled WGS sequence"/>
</dbReference>
<keyword evidence="3" id="KW-1185">Reference proteome</keyword>
<keyword evidence="1" id="KW-0472">Membrane</keyword>
<proteinExistence type="predicted"/>
<evidence type="ECO:0000313" key="3">
    <source>
        <dbReference type="Proteomes" id="UP000070444"/>
    </source>
</evidence>
<protein>
    <submittedName>
        <fullName evidence="2">Uncharacterized protein</fullName>
    </submittedName>
</protein>
<gene>
    <name evidence="2" type="ORF">CONCODRAFT_6434</name>
</gene>
<feature type="transmembrane region" description="Helical" evidence="1">
    <location>
        <begin position="129"/>
        <end position="152"/>
    </location>
</feature>
<accession>A0A137P7J5</accession>
<name>A0A137P7J5_CONC2</name>
<reference evidence="2 3" key="1">
    <citation type="journal article" date="2015" name="Genome Biol. Evol.">
        <title>Phylogenomic analyses indicate that early fungi evolved digesting cell walls of algal ancestors of land plants.</title>
        <authorList>
            <person name="Chang Y."/>
            <person name="Wang S."/>
            <person name="Sekimoto S."/>
            <person name="Aerts A.L."/>
            <person name="Choi C."/>
            <person name="Clum A."/>
            <person name="LaButti K.M."/>
            <person name="Lindquist E.A."/>
            <person name="Yee Ngan C."/>
            <person name="Ohm R.A."/>
            <person name="Salamov A.A."/>
            <person name="Grigoriev I.V."/>
            <person name="Spatafora J.W."/>
            <person name="Berbee M.L."/>
        </authorList>
    </citation>
    <scope>NUCLEOTIDE SEQUENCE [LARGE SCALE GENOMIC DNA]</scope>
    <source>
        <strain evidence="2 3">NRRL 28638</strain>
    </source>
</reference>
<dbReference type="EMBL" id="KQ964489">
    <property type="protein sequence ID" value="KXN70901.1"/>
    <property type="molecule type" value="Genomic_DNA"/>
</dbReference>
<evidence type="ECO:0000313" key="2">
    <source>
        <dbReference type="EMBL" id="KXN70901.1"/>
    </source>
</evidence>
<organism evidence="2 3">
    <name type="scientific">Conidiobolus coronatus (strain ATCC 28846 / CBS 209.66 / NRRL 28638)</name>
    <name type="common">Delacroixia coronata</name>
    <dbReference type="NCBI Taxonomy" id="796925"/>
    <lineage>
        <taxon>Eukaryota</taxon>
        <taxon>Fungi</taxon>
        <taxon>Fungi incertae sedis</taxon>
        <taxon>Zoopagomycota</taxon>
        <taxon>Entomophthoromycotina</taxon>
        <taxon>Entomophthoromycetes</taxon>
        <taxon>Entomophthorales</taxon>
        <taxon>Ancylistaceae</taxon>
        <taxon>Conidiobolus</taxon>
    </lineage>
</organism>
<sequence>MLIYDSKSNKQKKDVKNFEAIAQNLIKHNPGQFGEFIFTKYDSTGMEDQLEDQLGVHTSVLPIVLYYQYNQSIFYDVDAENKYIPVNEKAIVQFVSEADNGQLAINTESFDNDTKLLIESFYHEWAPFLYNYSCYTIGVPVAFIGLIVLVIFKFNSYSRYQSVETEKQ</sequence>